<reference evidence="3" key="1">
    <citation type="submission" date="2022-11" db="UniProtKB">
        <authorList>
            <consortium name="WormBaseParasite"/>
        </authorList>
    </citation>
    <scope>IDENTIFICATION</scope>
</reference>
<proteinExistence type="predicted"/>
<organism evidence="2 3">
    <name type="scientific">Romanomermis culicivorax</name>
    <name type="common">Nematode worm</name>
    <dbReference type="NCBI Taxonomy" id="13658"/>
    <lineage>
        <taxon>Eukaryota</taxon>
        <taxon>Metazoa</taxon>
        <taxon>Ecdysozoa</taxon>
        <taxon>Nematoda</taxon>
        <taxon>Enoplea</taxon>
        <taxon>Dorylaimia</taxon>
        <taxon>Mermithida</taxon>
        <taxon>Mermithoidea</taxon>
        <taxon>Mermithidae</taxon>
        <taxon>Romanomermis</taxon>
    </lineage>
</organism>
<evidence type="ECO:0000313" key="2">
    <source>
        <dbReference type="Proteomes" id="UP000887565"/>
    </source>
</evidence>
<name>A0A915K7K2_ROMCU</name>
<protein>
    <submittedName>
        <fullName evidence="3">Uncharacterized protein</fullName>
    </submittedName>
</protein>
<dbReference type="AlphaFoldDB" id="A0A915K7K2"/>
<feature type="region of interest" description="Disordered" evidence="1">
    <location>
        <begin position="37"/>
        <end position="69"/>
    </location>
</feature>
<keyword evidence="2" id="KW-1185">Reference proteome</keyword>
<sequence>MERLLDTVKESVVIANTVISKECGSSGEYIPTLVQQTNDSDDVNNSHLDSDDRVHQEVPTKEAIVLTDE</sequence>
<accession>A0A915K7K2</accession>
<dbReference type="Proteomes" id="UP000887565">
    <property type="component" value="Unplaced"/>
</dbReference>
<evidence type="ECO:0000256" key="1">
    <source>
        <dbReference type="SAM" id="MobiDB-lite"/>
    </source>
</evidence>
<feature type="compositionally biased region" description="Basic and acidic residues" evidence="1">
    <location>
        <begin position="48"/>
        <end position="60"/>
    </location>
</feature>
<feature type="compositionally biased region" description="Polar residues" evidence="1">
    <location>
        <begin position="37"/>
        <end position="47"/>
    </location>
</feature>
<evidence type="ECO:0000313" key="3">
    <source>
        <dbReference type="WBParaSite" id="nRc.2.0.1.t33872-RA"/>
    </source>
</evidence>
<dbReference type="WBParaSite" id="nRc.2.0.1.t33872-RA">
    <property type="protein sequence ID" value="nRc.2.0.1.t33872-RA"/>
    <property type="gene ID" value="nRc.2.0.1.g33872"/>
</dbReference>